<feature type="region of interest" description="Disordered" evidence="1">
    <location>
        <begin position="150"/>
        <end position="175"/>
    </location>
</feature>
<dbReference type="Proteomes" id="UP000521943">
    <property type="component" value="Unassembled WGS sequence"/>
</dbReference>
<sequence>MPRADHNDFDANGSTTTTRRVGCAGSWQVISRIATRRPLEGTLYPPYNLLIRPLDLPSRTPVALIFLPLDRPALLFAMRRVPTLKFGANAQNPATAPAYWLSGIWRCSALSRGGFPQPFSLRSSGSCGSNHHSTRLKNIALTHITLRTIPGGRHTSTPSYKPRAGSRSSQTLPTSPLFRNVSLKCTTTRASQPAFGRSNIYGASPAKRGSSLHPRMCLALS</sequence>
<dbReference type="AlphaFoldDB" id="A0A8H6HR25"/>
<dbReference type="EMBL" id="JACGCI010000052">
    <property type="protein sequence ID" value="KAF6751180.1"/>
    <property type="molecule type" value="Genomic_DNA"/>
</dbReference>
<name>A0A8H6HR25_9AGAR</name>
<evidence type="ECO:0000313" key="3">
    <source>
        <dbReference type="Proteomes" id="UP000521943"/>
    </source>
</evidence>
<evidence type="ECO:0000313" key="2">
    <source>
        <dbReference type="EMBL" id="KAF6751180.1"/>
    </source>
</evidence>
<evidence type="ECO:0000256" key="1">
    <source>
        <dbReference type="SAM" id="MobiDB-lite"/>
    </source>
</evidence>
<keyword evidence="3" id="KW-1185">Reference proteome</keyword>
<reference evidence="2 3" key="1">
    <citation type="submission" date="2020-07" db="EMBL/GenBank/DDBJ databases">
        <title>Comparative genomics of pyrophilous fungi reveals a link between fire events and developmental genes.</title>
        <authorList>
            <consortium name="DOE Joint Genome Institute"/>
            <person name="Steindorff A.S."/>
            <person name="Carver A."/>
            <person name="Calhoun S."/>
            <person name="Stillman K."/>
            <person name="Liu H."/>
            <person name="Lipzen A."/>
            <person name="Pangilinan J."/>
            <person name="Labutti K."/>
            <person name="Bruns T.D."/>
            <person name="Grigoriev I.V."/>
        </authorList>
    </citation>
    <scope>NUCLEOTIDE SEQUENCE [LARGE SCALE GENOMIC DNA]</scope>
    <source>
        <strain evidence="2 3">CBS 144469</strain>
    </source>
</reference>
<gene>
    <name evidence="2" type="ORF">DFP72DRAFT_500561</name>
</gene>
<accession>A0A8H6HR25</accession>
<proteinExistence type="predicted"/>
<protein>
    <submittedName>
        <fullName evidence="2">Uncharacterized protein</fullName>
    </submittedName>
</protein>
<comment type="caution">
    <text evidence="2">The sequence shown here is derived from an EMBL/GenBank/DDBJ whole genome shotgun (WGS) entry which is preliminary data.</text>
</comment>
<organism evidence="2 3">
    <name type="scientific">Ephemerocybe angulata</name>
    <dbReference type="NCBI Taxonomy" id="980116"/>
    <lineage>
        <taxon>Eukaryota</taxon>
        <taxon>Fungi</taxon>
        <taxon>Dikarya</taxon>
        <taxon>Basidiomycota</taxon>
        <taxon>Agaricomycotina</taxon>
        <taxon>Agaricomycetes</taxon>
        <taxon>Agaricomycetidae</taxon>
        <taxon>Agaricales</taxon>
        <taxon>Agaricineae</taxon>
        <taxon>Psathyrellaceae</taxon>
        <taxon>Ephemerocybe</taxon>
    </lineage>
</organism>